<dbReference type="Gene3D" id="1.10.287.110">
    <property type="entry name" value="DnaJ domain"/>
    <property type="match status" value="1"/>
</dbReference>
<dbReference type="InterPro" id="IPR001623">
    <property type="entry name" value="DnaJ_domain"/>
</dbReference>
<dbReference type="CDD" id="cd06257">
    <property type="entry name" value="DnaJ"/>
    <property type="match status" value="1"/>
</dbReference>
<name>A0A1D6FI63_MAIZE</name>
<organism evidence="1">
    <name type="scientific">Zea mays</name>
    <name type="common">Maize</name>
    <dbReference type="NCBI Taxonomy" id="4577"/>
    <lineage>
        <taxon>Eukaryota</taxon>
        <taxon>Viridiplantae</taxon>
        <taxon>Streptophyta</taxon>
        <taxon>Embryophyta</taxon>
        <taxon>Tracheophyta</taxon>
        <taxon>Spermatophyta</taxon>
        <taxon>Magnoliopsida</taxon>
        <taxon>Liliopsida</taxon>
        <taxon>Poales</taxon>
        <taxon>Poaceae</taxon>
        <taxon>PACMAD clade</taxon>
        <taxon>Panicoideae</taxon>
        <taxon>Andropogonodae</taxon>
        <taxon>Andropogoneae</taxon>
        <taxon>Tripsacinae</taxon>
        <taxon>Zea</taxon>
    </lineage>
</organism>
<dbReference type="GO" id="GO:0005783">
    <property type="term" value="C:endoplasmic reticulum"/>
    <property type="evidence" value="ECO:0007669"/>
    <property type="project" value="UniProtKB-ARBA"/>
</dbReference>
<dbReference type="PRINTS" id="PR00625">
    <property type="entry name" value="JDOMAIN"/>
</dbReference>
<accession>A0A1D6FI63</accession>
<dbReference type="GO" id="GO:0051082">
    <property type="term" value="F:unfolded protein binding"/>
    <property type="evidence" value="ECO:0007669"/>
    <property type="project" value="InterPro"/>
</dbReference>
<dbReference type="SUPFAM" id="SSF49493">
    <property type="entry name" value="HSP40/DnaJ peptide-binding domain"/>
    <property type="match status" value="2"/>
</dbReference>
<dbReference type="ExpressionAtlas" id="A0A1D6FI63">
    <property type="expression patterns" value="baseline"/>
</dbReference>
<reference evidence="1" key="1">
    <citation type="submission" date="2015-12" db="EMBL/GenBank/DDBJ databases">
        <title>Update maize B73 reference genome by single molecule sequencing technologies.</title>
        <authorList>
            <consortium name="Maize Genome Sequencing Project"/>
            <person name="Ware D."/>
        </authorList>
    </citation>
    <scope>NUCLEOTIDE SEQUENCE</scope>
    <source>
        <tissue evidence="1">Seedling</tissue>
    </source>
</reference>
<dbReference type="eggNOG" id="KOG0713">
    <property type="taxonomic scope" value="Eukaryota"/>
</dbReference>
<dbReference type="FunFam" id="2.60.260.20:FF:000013">
    <property type="entry name" value="DnaJ subfamily B member 11"/>
    <property type="match status" value="1"/>
</dbReference>
<dbReference type="Pfam" id="PF00226">
    <property type="entry name" value="DnaJ"/>
    <property type="match status" value="1"/>
</dbReference>
<dbReference type="SUPFAM" id="SSF46565">
    <property type="entry name" value="Chaperone J-domain"/>
    <property type="match status" value="1"/>
</dbReference>
<dbReference type="PROSITE" id="PS50076">
    <property type="entry name" value="DNAJ_2"/>
    <property type="match status" value="1"/>
</dbReference>
<dbReference type="AlphaFoldDB" id="A0A1D6FI63"/>
<dbReference type="SMR" id="A0A1D6FI63"/>
<proteinExistence type="predicted"/>
<dbReference type="InParanoid" id="A0A1D6FI63"/>
<dbReference type="STRING" id="4577.A0A1D6FI63"/>
<gene>
    <name evidence="1" type="ORF">ZEAMMB73_Zm00001d009210</name>
</gene>
<dbReference type="PANTHER" id="PTHR43888">
    <property type="entry name" value="DNAJ-LIKE-2, ISOFORM A-RELATED"/>
    <property type="match status" value="1"/>
</dbReference>
<dbReference type="GO" id="GO:0030544">
    <property type="term" value="F:Hsp70 protein binding"/>
    <property type="evidence" value="ECO:0007669"/>
    <property type="project" value="InterPro"/>
</dbReference>
<dbReference type="InterPro" id="IPR002939">
    <property type="entry name" value="DnaJ_C"/>
</dbReference>
<dbReference type="PaxDb" id="4577-GRMZM2G108259_P01"/>
<dbReference type="InterPro" id="IPR008971">
    <property type="entry name" value="HSP40/DnaJ_pept-bd"/>
</dbReference>
<dbReference type="Pfam" id="PF01556">
    <property type="entry name" value="DnaJ_C"/>
    <property type="match status" value="2"/>
</dbReference>
<protein>
    <submittedName>
        <fullName evidence="1">DnaJ protein ERDJ3B</fullName>
    </submittedName>
</protein>
<dbReference type="GO" id="GO:0006457">
    <property type="term" value="P:protein folding"/>
    <property type="evidence" value="ECO:0007669"/>
    <property type="project" value="InterPro"/>
</dbReference>
<dbReference type="SMART" id="SM00271">
    <property type="entry name" value="DnaJ"/>
    <property type="match status" value="1"/>
</dbReference>
<dbReference type="InterPro" id="IPR036869">
    <property type="entry name" value="J_dom_sf"/>
</dbReference>
<sequence>MAARRVALLFAILLLHQTVSSLAGKSYYEILQVPKGASEEQIKRAYRKLALKYHPDKNPNNEEAGRRFAEINDAYEVLTDRKKRKADDWHGEEDLAKYMGRAMKVDVEYVFSNGGSPKQEEEQILKGDDVTVELEASLEDLYMGGSLKIWREKNVIKPAPGVRRCRCRNVVRKREVAPGVILNLSHQECDTCPNVKYVREGAFINVDIEKGMQDGQEILFYEDGEPKIDGVPGDLKVATFLFSTYYVKERSAWHQLFLTNSIDEQIKIRTARHERYRRDGNDLHTTVEISLAEALGGFEKKVTHLDNHEVEIGTKEITRPEEVRKFQGEGMPLYRSNEKGDLYVVFEVVFPEDLADDQKTELNSIFTGTPSISALGLVAKSKGRQRSMAGVMFLLALLLRFIGSQR</sequence>
<dbReference type="Gene3D" id="2.60.260.20">
    <property type="entry name" value="Urease metallochaperone UreE, N-terminal domain"/>
    <property type="match status" value="2"/>
</dbReference>
<dbReference type="InterPro" id="IPR044713">
    <property type="entry name" value="DNJA1/2-like"/>
</dbReference>
<dbReference type="EMBL" id="CM000784">
    <property type="protein sequence ID" value="AQK91491.1"/>
    <property type="molecule type" value="Genomic_DNA"/>
</dbReference>
<dbReference type="CDD" id="cd10747">
    <property type="entry name" value="DnaJ_C"/>
    <property type="match status" value="1"/>
</dbReference>
<evidence type="ECO:0000313" key="1">
    <source>
        <dbReference type="EMBL" id="AQK91491.1"/>
    </source>
</evidence>